<dbReference type="GO" id="GO:0071470">
    <property type="term" value="P:cellular response to osmotic stress"/>
    <property type="evidence" value="ECO:0000318"/>
    <property type="project" value="GO_Central"/>
</dbReference>
<dbReference type="PANTHER" id="PTHR34365:SF15">
    <property type="entry name" value="GLYCINE-RICH DOMAIN-CONTAINING PROTEIN 1"/>
    <property type="match status" value="1"/>
</dbReference>
<reference evidence="1 3" key="1">
    <citation type="journal article" date="2017" name="Nature">
        <title>The sunflower genome provides insights into oil metabolism, flowering and Asterid evolution.</title>
        <authorList>
            <person name="Badouin H."/>
            <person name="Gouzy J."/>
            <person name="Grassa C.J."/>
            <person name="Murat F."/>
            <person name="Staton S.E."/>
            <person name="Cottret L."/>
            <person name="Lelandais-Briere C."/>
            <person name="Owens G.L."/>
            <person name="Carrere S."/>
            <person name="Mayjonade B."/>
            <person name="Legrand L."/>
            <person name="Gill N."/>
            <person name="Kane N.C."/>
            <person name="Bowers J.E."/>
            <person name="Hubner S."/>
            <person name="Bellec A."/>
            <person name="Berard A."/>
            <person name="Berges H."/>
            <person name="Blanchet N."/>
            <person name="Boniface M.C."/>
            <person name="Brunel D."/>
            <person name="Catrice O."/>
            <person name="Chaidir N."/>
            <person name="Claudel C."/>
            <person name="Donnadieu C."/>
            <person name="Faraut T."/>
            <person name="Fievet G."/>
            <person name="Helmstetter N."/>
            <person name="King M."/>
            <person name="Knapp S.J."/>
            <person name="Lai Z."/>
            <person name="Le Paslier M.C."/>
            <person name="Lippi Y."/>
            <person name="Lorenzon L."/>
            <person name="Mandel J.R."/>
            <person name="Marage G."/>
            <person name="Marchand G."/>
            <person name="Marquand E."/>
            <person name="Bret-Mestries E."/>
            <person name="Morien E."/>
            <person name="Nambeesan S."/>
            <person name="Nguyen T."/>
            <person name="Pegot-Espagnet P."/>
            <person name="Pouilly N."/>
            <person name="Raftis F."/>
            <person name="Sallet E."/>
            <person name="Schiex T."/>
            <person name="Thomas J."/>
            <person name="Vandecasteele C."/>
            <person name="Vares D."/>
            <person name="Vear F."/>
            <person name="Vautrin S."/>
            <person name="Crespi M."/>
            <person name="Mangin B."/>
            <person name="Burke J.M."/>
            <person name="Salse J."/>
            <person name="Munos S."/>
            <person name="Vincourt P."/>
            <person name="Rieseberg L.H."/>
            <person name="Langlade N.B."/>
        </authorList>
    </citation>
    <scope>NUCLEOTIDE SEQUENCE [LARGE SCALE GENOMIC DNA]</scope>
    <source>
        <strain evidence="3">cv. SF193</strain>
        <tissue evidence="1">Leaves</tissue>
    </source>
</reference>
<dbReference type="AlphaFoldDB" id="A0A251UTA7"/>
<sequence length="338" mass="39766">MENYEDLEWVEAQKIVISTDLVTATKRLLKFLKAVHDNGKLYNGCVLERAVFRYKYCWLPLLAKYTSRSKISEWRLVVPLDCEWIWHCHRLNPVRYMSDCKELFGIILDPCGVVISSVEGSCKKETEALWNAMYPEEPYVLDFDDCFPNDTQNRLASSLSTKYDLVSAVERQSSFYYQVSRSFMKDDIFLEGAVERYKGFLHMIRRNIETKSNNFCVPTYDIDLMWHTHQLHPLSYCNDTMCLLGNVLDHDDTDSDRTKGHKLDSGFSKTTKQWNEMFLSRYWRAGAMYMPPVQSQKRCIKPSQLFEIMSTEVIFLESSYMSHDHLGWIYNDMKFGFI</sequence>
<dbReference type="Proteomes" id="UP000215914">
    <property type="component" value="Chromosome 5"/>
</dbReference>
<dbReference type="OMA" id="AVFRYKY"/>
<evidence type="ECO:0000313" key="3">
    <source>
        <dbReference type="Proteomes" id="UP000215914"/>
    </source>
</evidence>
<dbReference type="EMBL" id="MNCJ02000323">
    <property type="protein sequence ID" value="KAF5795597.1"/>
    <property type="molecule type" value="Genomic_DNA"/>
</dbReference>
<dbReference type="EMBL" id="CM007894">
    <property type="protein sequence ID" value="OTG26289.1"/>
    <property type="molecule type" value="Genomic_DNA"/>
</dbReference>
<dbReference type="InterPro" id="IPR009836">
    <property type="entry name" value="GRDP-like"/>
</dbReference>
<name>A0A251UTA7_HELAN</name>
<dbReference type="Gramene" id="mRNA:HanXRQr2_Chr08g0341531">
    <property type="protein sequence ID" value="mRNA:HanXRQr2_Chr08g0341531"/>
    <property type="gene ID" value="HanXRQr2_Chr08g0341531"/>
</dbReference>
<dbReference type="InParanoid" id="A0A251UTA7"/>
<proteinExistence type="predicted"/>
<keyword evidence="3" id="KW-1185">Reference proteome</keyword>
<evidence type="ECO:0000313" key="2">
    <source>
        <dbReference type="EMBL" id="OTG26289.1"/>
    </source>
</evidence>
<reference evidence="2" key="2">
    <citation type="submission" date="2017-02" db="EMBL/GenBank/DDBJ databases">
        <title>Sunflower complete genome.</title>
        <authorList>
            <person name="Langlade N."/>
            <person name="Munos S."/>
        </authorList>
    </citation>
    <scope>NUCLEOTIDE SEQUENCE [LARGE SCALE GENOMIC DNA]</scope>
    <source>
        <tissue evidence="2">Leaves</tissue>
    </source>
</reference>
<organism evidence="2 3">
    <name type="scientific">Helianthus annuus</name>
    <name type="common">Common sunflower</name>
    <dbReference type="NCBI Taxonomy" id="4232"/>
    <lineage>
        <taxon>Eukaryota</taxon>
        <taxon>Viridiplantae</taxon>
        <taxon>Streptophyta</taxon>
        <taxon>Embryophyta</taxon>
        <taxon>Tracheophyta</taxon>
        <taxon>Spermatophyta</taxon>
        <taxon>Magnoliopsida</taxon>
        <taxon>eudicotyledons</taxon>
        <taxon>Gunneridae</taxon>
        <taxon>Pentapetalae</taxon>
        <taxon>asterids</taxon>
        <taxon>campanulids</taxon>
        <taxon>Asterales</taxon>
        <taxon>Asteraceae</taxon>
        <taxon>Asteroideae</taxon>
        <taxon>Heliantheae alliance</taxon>
        <taxon>Heliantheae</taxon>
        <taxon>Helianthus</taxon>
    </lineage>
</organism>
<dbReference type="STRING" id="4232.A0A251UTA7"/>
<evidence type="ECO:0000313" key="1">
    <source>
        <dbReference type="EMBL" id="KAF5795597.1"/>
    </source>
</evidence>
<reference evidence="1" key="3">
    <citation type="submission" date="2020-06" db="EMBL/GenBank/DDBJ databases">
        <title>Helianthus annuus Genome sequencing and assembly Release 2.</title>
        <authorList>
            <person name="Gouzy J."/>
            <person name="Langlade N."/>
            <person name="Munos S."/>
        </authorList>
    </citation>
    <scope>NUCLEOTIDE SEQUENCE</scope>
    <source>
        <tissue evidence="1">Leaves</tissue>
    </source>
</reference>
<accession>A0A251UTA7</accession>
<gene>
    <name evidence="2" type="ORF">HannXRQ_Chr05g0157021</name>
    <name evidence="1" type="ORF">HanXRQr2_Chr08g0341531</name>
</gene>
<protein>
    <submittedName>
        <fullName evidence="1 2">Glycine-rich domain-containing protein</fullName>
    </submittedName>
</protein>
<dbReference type="Pfam" id="PF07173">
    <property type="entry name" value="GRDP-like"/>
    <property type="match status" value="1"/>
</dbReference>
<dbReference type="PANTHER" id="PTHR34365">
    <property type="entry name" value="ENOLASE (DUF1399)"/>
    <property type="match status" value="1"/>
</dbReference>